<evidence type="ECO:0000256" key="7">
    <source>
        <dbReference type="ARBA" id="ARBA00023136"/>
    </source>
</evidence>
<comment type="caution">
    <text evidence="9">The sequence shown here is derived from an EMBL/GenBank/DDBJ whole genome shotgun (WGS) entry which is preliminary data.</text>
</comment>
<evidence type="ECO:0000313" key="9">
    <source>
        <dbReference type="EMBL" id="TCQ07102.1"/>
    </source>
</evidence>
<gene>
    <name evidence="9" type="ORF">EDD79_100298</name>
</gene>
<keyword evidence="3" id="KW-0645">Protease</keyword>
<dbReference type="Proteomes" id="UP000295504">
    <property type="component" value="Unassembled WGS sequence"/>
</dbReference>
<reference evidence="9 10" key="1">
    <citation type="submission" date="2019-03" db="EMBL/GenBank/DDBJ databases">
        <title>Genomic Encyclopedia of Type Strains, Phase IV (KMG-IV): sequencing the most valuable type-strain genomes for metagenomic binning, comparative biology and taxonomic classification.</title>
        <authorList>
            <person name="Goeker M."/>
        </authorList>
    </citation>
    <scope>NUCLEOTIDE SEQUENCE [LARGE SCALE GENOMIC DNA]</scope>
    <source>
        <strain evidence="9 10">DSM 100013</strain>
    </source>
</reference>
<dbReference type="InterPro" id="IPR006741">
    <property type="entry name" value="AgrB"/>
</dbReference>
<dbReference type="GO" id="GO:0016020">
    <property type="term" value="C:membrane"/>
    <property type="evidence" value="ECO:0007669"/>
    <property type="project" value="InterPro"/>
</dbReference>
<sequence>MIREKANFINKIAEEQKLSRDDTEVILFGYNLLVNSILGFVSILGVAYILGIFLTVLVATITAAFFRAFTGGAHANSPTKCILFGACIFNLLGLITVHLNNAISNTNYIGTLFIMVISIAVISFYLYAPADAPGKPITAKVHRKKLKTLAFISLLIWGIFMMVCFRGATMPQQLVLASCLGLIWQSVSLWPITYMLFGHK</sequence>
<evidence type="ECO:0000256" key="8">
    <source>
        <dbReference type="SAM" id="Phobius"/>
    </source>
</evidence>
<dbReference type="GO" id="GO:0009372">
    <property type="term" value="P:quorum sensing"/>
    <property type="evidence" value="ECO:0007669"/>
    <property type="project" value="UniProtKB-KW"/>
</dbReference>
<accession>A0A4R2TVW4</accession>
<feature type="transmembrane region" description="Helical" evidence="8">
    <location>
        <begin position="37"/>
        <end position="69"/>
    </location>
</feature>
<dbReference type="EMBL" id="SLYC01000002">
    <property type="protein sequence ID" value="TCQ07102.1"/>
    <property type="molecule type" value="Genomic_DNA"/>
</dbReference>
<feature type="transmembrane region" description="Helical" evidence="8">
    <location>
        <begin position="149"/>
        <end position="168"/>
    </location>
</feature>
<proteinExistence type="predicted"/>
<evidence type="ECO:0000256" key="6">
    <source>
        <dbReference type="ARBA" id="ARBA00022989"/>
    </source>
</evidence>
<dbReference type="GO" id="GO:0006508">
    <property type="term" value="P:proteolysis"/>
    <property type="evidence" value="ECO:0007669"/>
    <property type="project" value="UniProtKB-KW"/>
</dbReference>
<evidence type="ECO:0000256" key="3">
    <source>
        <dbReference type="ARBA" id="ARBA00022670"/>
    </source>
</evidence>
<keyword evidence="6 8" id="KW-1133">Transmembrane helix</keyword>
<keyword evidence="4 8" id="KW-0812">Transmembrane</keyword>
<dbReference type="RefSeq" id="WP_132847447.1">
    <property type="nucleotide sequence ID" value="NZ_CP058648.1"/>
</dbReference>
<evidence type="ECO:0000256" key="5">
    <source>
        <dbReference type="ARBA" id="ARBA00022801"/>
    </source>
</evidence>
<dbReference type="SMART" id="SM00793">
    <property type="entry name" value="AgrB"/>
    <property type="match status" value="1"/>
</dbReference>
<evidence type="ECO:0000256" key="2">
    <source>
        <dbReference type="ARBA" id="ARBA00022654"/>
    </source>
</evidence>
<name>A0A4R2TVW4_9FIRM</name>
<keyword evidence="10" id="KW-1185">Reference proteome</keyword>
<feature type="transmembrane region" description="Helical" evidence="8">
    <location>
        <begin position="174"/>
        <end position="197"/>
    </location>
</feature>
<evidence type="ECO:0000256" key="1">
    <source>
        <dbReference type="ARBA" id="ARBA00022475"/>
    </source>
</evidence>
<dbReference type="OrthoDB" id="2854767at2"/>
<keyword evidence="1" id="KW-1003">Cell membrane</keyword>
<organism evidence="9 10">
    <name type="scientific">Serpentinicella alkaliphila</name>
    <dbReference type="NCBI Taxonomy" id="1734049"/>
    <lineage>
        <taxon>Bacteria</taxon>
        <taxon>Bacillati</taxon>
        <taxon>Bacillota</taxon>
        <taxon>Clostridia</taxon>
        <taxon>Peptostreptococcales</taxon>
        <taxon>Natronincolaceae</taxon>
        <taxon>Serpentinicella</taxon>
    </lineage>
</organism>
<evidence type="ECO:0000313" key="10">
    <source>
        <dbReference type="Proteomes" id="UP000295504"/>
    </source>
</evidence>
<protein>
    <submittedName>
        <fullName evidence="9">Accessory gene regulator B</fullName>
    </submittedName>
</protein>
<evidence type="ECO:0000256" key="4">
    <source>
        <dbReference type="ARBA" id="ARBA00022692"/>
    </source>
</evidence>
<dbReference type="AlphaFoldDB" id="A0A4R2TVW4"/>
<keyword evidence="2" id="KW-0673">Quorum sensing</keyword>
<dbReference type="GO" id="GO:0008233">
    <property type="term" value="F:peptidase activity"/>
    <property type="evidence" value="ECO:0007669"/>
    <property type="project" value="UniProtKB-KW"/>
</dbReference>
<feature type="transmembrane region" description="Helical" evidence="8">
    <location>
        <begin position="81"/>
        <end position="103"/>
    </location>
</feature>
<keyword evidence="7 8" id="KW-0472">Membrane</keyword>
<keyword evidence="5" id="KW-0378">Hydrolase</keyword>
<dbReference type="Pfam" id="PF04647">
    <property type="entry name" value="AgrB"/>
    <property type="match status" value="1"/>
</dbReference>
<feature type="transmembrane region" description="Helical" evidence="8">
    <location>
        <begin position="109"/>
        <end position="128"/>
    </location>
</feature>